<comment type="caution">
    <text evidence="1">The sequence shown here is derived from an EMBL/GenBank/DDBJ whole genome shotgun (WGS) entry which is preliminary data.</text>
</comment>
<dbReference type="EMBL" id="JASBNA010000038">
    <property type="protein sequence ID" value="KAK7681910.1"/>
    <property type="molecule type" value="Genomic_DNA"/>
</dbReference>
<dbReference type="Proteomes" id="UP001385951">
    <property type="component" value="Unassembled WGS sequence"/>
</dbReference>
<accession>A0AAW0FYP6</accession>
<protein>
    <submittedName>
        <fullName evidence="1">Uncharacterized protein</fullName>
    </submittedName>
</protein>
<gene>
    <name evidence="1" type="ORF">QCA50_014872</name>
</gene>
<organism evidence="1 2">
    <name type="scientific">Cerrena zonata</name>
    <dbReference type="NCBI Taxonomy" id="2478898"/>
    <lineage>
        <taxon>Eukaryota</taxon>
        <taxon>Fungi</taxon>
        <taxon>Dikarya</taxon>
        <taxon>Basidiomycota</taxon>
        <taxon>Agaricomycotina</taxon>
        <taxon>Agaricomycetes</taxon>
        <taxon>Polyporales</taxon>
        <taxon>Cerrenaceae</taxon>
        <taxon>Cerrena</taxon>
    </lineage>
</organism>
<evidence type="ECO:0000313" key="2">
    <source>
        <dbReference type="Proteomes" id="UP001385951"/>
    </source>
</evidence>
<sequence>MAMILPSYRSCLSFLHVKRVKAVLPDLLSQTALNMCMILWVSIRILLIIFPGYTISEHMEEDGTYPLAIHSRRNGVHIIHCVSSFDQSDQVYSNTIDNLP</sequence>
<reference evidence="1 2" key="1">
    <citation type="submission" date="2022-09" db="EMBL/GenBank/DDBJ databases">
        <authorList>
            <person name="Palmer J.M."/>
        </authorList>
    </citation>
    <scope>NUCLEOTIDE SEQUENCE [LARGE SCALE GENOMIC DNA]</scope>
    <source>
        <strain evidence="1 2">DSM 7382</strain>
    </source>
</reference>
<proteinExistence type="predicted"/>
<evidence type="ECO:0000313" key="1">
    <source>
        <dbReference type="EMBL" id="KAK7681910.1"/>
    </source>
</evidence>
<dbReference type="AlphaFoldDB" id="A0AAW0FYP6"/>
<keyword evidence="2" id="KW-1185">Reference proteome</keyword>
<name>A0AAW0FYP6_9APHY</name>